<accession>A0ACB8SBC6</accession>
<reference evidence="1" key="1">
    <citation type="submission" date="2021-02" db="EMBL/GenBank/DDBJ databases">
        <authorList>
            <consortium name="DOE Joint Genome Institute"/>
            <person name="Ahrendt S."/>
            <person name="Looney B.P."/>
            <person name="Miyauchi S."/>
            <person name="Morin E."/>
            <person name="Drula E."/>
            <person name="Courty P.E."/>
            <person name="Chicoki N."/>
            <person name="Fauchery L."/>
            <person name="Kohler A."/>
            <person name="Kuo A."/>
            <person name="Labutti K."/>
            <person name="Pangilinan J."/>
            <person name="Lipzen A."/>
            <person name="Riley R."/>
            <person name="Andreopoulos W."/>
            <person name="He G."/>
            <person name="Johnson J."/>
            <person name="Barry K.W."/>
            <person name="Grigoriev I.V."/>
            <person name="Nagy L."/>
            <person name="Hibbett D."/>
            <person name="Henrissat B."/>
            <person name="Matheny P.B."/>
            <person name="Labbe J."/>
            <person name="Martin F."/>
        </authorList>
    </citation>
    <scope>NUCLEOTIDE SEQUENCE</scope>
    <source>
        <strain evidence="1">FP105234-sp</strain>
    </source>
</reference>
<organism evidence="1 2">
    <name type="scientific">Auriscalpium vulgare</name>
    <dbReference type="NCBI Taxonomy" id="40419"/>
    <lineage>
        <taxon>Eukaryota</taxon>
        <taxon>Fungi</taxon>
        <taxon>Dikarya</taxon>
        <taxon>Basidiomycota</taxon>
        <taxon>Agaricomycotina</taxon>
        <taxon>Agaricomycetes</taxon>
        <taxon>Russulales</taxon>
        <taxon>Auriscalpiaceae</taxon>
        <taxon>Auriscalpium</taxon>
    </lineage>
</organism>
<name>A0ACB8SBC6_9AGAM</name>
<sequence length="170" mass="19435">MTESSLSAGTDATVHPPTRLDDPFRDDANHAEDFHGARLLSSVYANKLLLQMQARVIQECEAVMKILDKVRLWVNSILPKNMPCVFYSNGQYAVILHEIANFRESLLVWVDGVSDSHLQRAKICSDLINYPNVEDYALALKGHDEKEMFHLRHYMVEILFIYAAVARMLE</sequence>
<dbReference type="EMBL" id="MU275840">
    <property type="protein sequence ID" value="KAI0053457.1"/>
    <property type="molecule type" value="Genomic_DNA"/>
</dbReference>
<dbReference type="Proteomes" id="UP000814033">
    <property type="component" value="Unassembled WGS sequence"/>
</dbReference>
<feature type="non-terminal residue" evidence="1">
    <location>
        <position position="170"/>
    </location>
</feature>
<protein>
    <submittedName>
        <fullName evidence="1">Uncharacterized protein</fullName>
    </submittedName>
</protein>
<reference evidence="1" key="2">
    <citation type="journal article" date="2022" name="New Phytol.">
        <title>Evolutionary transition to the ectomycorrhizal habit in the genomes of a hyperdiverse lineage of mushroom-forming fungi.</title>
        <authorList>
            <person name="Looney B."/>
            <person name="Miyauchi S."/>
            <person name="Morin E."/>
            <person name="Drula E."/>
            <person name="Courty P.E."/>
            <person name="Kohler A."/>
            <person name="Kuo A."/>
            <person name="LaButti K."/>
            <person name="Pangilinan J."/>
            <person name="Lipzen A."/>
            <person name="Riley R."/>
            <person name="Andreopoulos W."/>
            <person name="He G."/>
            <person name="Johnson J."/>
            <person name="Nolan M."/>
            <person name="Tritt A."/>
            <person name="Barry K.W."/>
            <person name="Grigoriev I.V."/>
            <person name="Nagy L.G."/>
            <person name="Hibbett D."/>
            <person name="Henrissat B."/>
            <person name="Matheny P.B."/>
            <person name="Labbe J."/>
            <person name="Martin F.M."/>
        </authorList>
    </citation>
    <scope>NUCLEOTIDE SEQUENCE</scope>
    <source>
        <strain evidence="1">FP105234-sp</strain>
    </source>
</reference>
<evidence type="ECO:0000313" key="2">
    <source>
        <dbReference type="Proteomes" id="UP000814033"/>
    </source>
</evidence>
<gene>
    <name evidence="1" type="ORF">FA95DRAFT_1592204</name>
</gene>
<keyword evidence="2" id="KW-1185">Reference proteome</keyword>
<evidence type="ECO:0000313" key="1">
    <source>
        <dbReference type="EMBL" id="KAI0053457.1"/>
    </source>
</evidence>
<proteinExistence type="predicted"/>
<comment type="caution">
    <text evidence="1">The sequence shown here is derived from an EMBL/GenBank/DDBJ whole genome shotgun (WGS) entry which is preliminary data.</text>
</comment>